<evidence type="ECO:0008006" key="4">
    <source>
        <dbReference type="Google" id="ProtNLM"/>
    </source>
</evidence>
<protein>
    <recommendedName>
        <fullName evidence="4">DUF732 domain-containing protein</fullName>
    </recommendedName>
</protein>
<gene>
    <name evidence="2" type="ORF">J4557_43280</name>
</gene>
<organism evidence="2 3">
    <name type="scientific">Actinomadura nitritigenes</name>
    <dbReference type="NCBI Taxonomy" id="134602"/>
    <lineage>
        <taxon>Bacteria</taxon>
        <taxon>Bacillati</taxon>
        <taxon>Actinomycetota</taxon>
        <taxon>Actinomycetes</taxon>
        <taxon>Streptosporangiales</taxon>
        <taxon>Thermomonosporaceae</taxon>
        <taxon>Actinomadura</taxon>
    </lineage>
</organism>
<proteinExistence type="predicted"/>
<keyword evidence="3" id="KW-1185">Reference proteome</keyword>
<name>A0ABS3RDR8_9ACTN</name>
<accession>A0ABS3RDR8</accession>
<reference evidence="2 3" key="1">
    <citation type="submission" date="2021-03" db="EMBL/GenBank/DDBJ databases">
        <authorList>
            <person name="Kanchanasin P."/>
            <person name="Saeng-In P."/>
            <person name="Phongsopitanun W."/>
            <person name="Yuki M."/>
            <person name="Kudo T."/>
            <person name="Ohkuma M."/>
            <person name="Tanasupawat S."/>
        </authorList>
    </citation>
    <scope>NUCLEOTIDE SEQUENCE [LARGE SCALE GENOMIC DNA]</scope>
    <source>
        <strain evidence="2 3">L46</strain>
    </source>
</reference>
<evidence type="ECO:0000256" key="1">
    <source>
        <dbReference type="SAM" id="MobiDB-lite"/>
    </source>
</evidence>
<comment type="caution">
    <text evidence="2">The sequence shown here is derived from an EMBL/GenBank/DDBJ whole genome shotgun (WGS) entry which is preliminary data.</text>
</comment>
<sequence>MVAKGGRIGAAVVMALLSAGCGGESDDGPASAAVQTTSSVGSVPEPTAEQKRPYLAIASQIDPGLGRDEERAMDHANRICKGIMGGPTYGSSLLEFARAELSGSREISLAETEQAIKAIKLWCH</sequence>
<dbReference type="PROSITE" id="PS51257">
    <property type="entry name" value="PROKAR_LIPOPROTEIN"/>
    <property type="match status" value="1"/>
</dbReference>
<dbReference type="RefSeq" id="WP_208272699.1">
    <property type="nucleotide sequence ID" value="NZ_BAAAGM010000102.1"/>
</dbReference>
<dbReference type="Proteomes" id="UP000666915">
    <property type="component" value="Unassembled WGS sequence"/>
</dbReference>
<evidence type="ECO:0000313" key="2">
    <source>
        <dbReference type="EMBL" id="MBO2444363.1"/>
    </source>
</evidence>
<evidence type="ECO:0000313" key="3">
    <source>
        <dbReference type="Proteomes" id="UP000666915"/>
    </source>
</evidence>
<feature type="region of interest" description="Disordered" evidence="1">
    <location>
        <begin position="22"/>
        <end position="49"/>
    </location>
</feature>
<dbReference type="EMBL" id="JAGEOK010000045">
    <property type="protein sequence ID" value="MBO2444363.1"/>
    <property type="molecule type" value="Genomic_DNA"/>
</dbReference>